<sequence length="135" mass="15072">MLITREADYALRILRTLSEGGQVTAAEITQRELIPRQFAYKILRKLSRAGIIAVNRGAEGGCRLAADLREKSLFDLMAALDLVELVNACMAPGYQCSWRQSCGRDCKIHSRLAEIQRSLDQELRRHSLAAILSGE</sequence>
<dbReference type="Gene3D" id="1.10.10.10">
    <property type="entry name" value="Winged helix-like DNA-binding domain superfamily/Winged helix DNA-binding domain"/>
    <property type="match status" value="1"/>
</dbReference>
<accession>A0ABR7NL67</accession>
<dbReference type="SUPFAM" id="SSF46785">
    <property type="entry name" value="Winged helix' DNA-binding domain"/>
    <property type="match status" value="1"/>
</dbReference>
<dbReference type="PANTHER" id="PTHR33221">
    <property type="entry name" value="WINGED HELIX-TURN-HELIX TRANSCRIPTIONAL REGULATOR, RRF2 FAMILY"/>
    <property type="match status" value="1"/>
</dbReference>
<protein>
    <submittedName>
        <fullName evidence="1">Rrf2 family transcriptional regulator</fullName>
    </submittedName>
</protein>
<dbReference type="PROSITE" id="PS51197">
    <property type="entry name" value="HTH_RRF2_2"/>
    <property type="match status" value="1"/>
</dbReference>
<gene>
    <name evidence="1" type="ORF">H8717_08225</name>
</gene>
<name>A0ABR7NL67_9FIRM</name>
<reference evidence="1 2" key="1">
    <citation type="submission" date="2020-08" db="EMBL/GenBank/DDBJ databases">
        <title>Genome public.</title>
        <authorList>
            <person name="Liu C."/>
            <person name="Sun Q."/>
        </authorList>
    </citation>
    <scope>NUCLEOTIDE SEQUENCE [LARGE SCALE GENOMIC DNA]</scope>
    <source>
        <strain evidence="1 2">BX1</strain>
    </source>
</reference>
<dbReference type="InterPro" id="IPR036390">
    <property type="entry name" value="WH_DNA-bd_sf"/>
</dbReference>
<dbReference type="RefSeq" id="WP_262399920.1">
    <property type="nucleotide sequence ID" value="NZ_JACRTB010000011.1"/>
</dbReference>
<dbReference type="InterPro" id="IPR036388">
    <property type="entry name" value="WH-like_DNA-bd_sf"/>
</dbReference>
<dbReference type="Proteomes" id="UP000658131">
    <property type="component" value="Unassembled WGS sequence"/>
</dbReference>
<dbReference type="PANTHER" id="PTHR33221:SF2">
    <property type="entry name" value="TRANSCRIPTIONAL REGULATOR"/>
    <property type="match status" value="1"/>
</dbReference>
<keyword evidence="2" id="KW-1185">Reference proteome</keyword>
<dbReference type="InterPro" id="IPR000944">
    <property type="entry name" value="Tscrpt_reg_Rrf2"/>
</dbReference>
<evidence type="ECO:0000313" key="1">
    <source>
        <dbReference type="EMBL" id="MBC8576388.1"/>
    </source>
</evidence>
<evidence type="ECO:0000313" key="2">
    <source>
        <dbReference type="Proteomes" id="UP000658131"/>
    </source>
</evidence>
<dbReference type="EMBL" id="JACRTB010000011">
    <property type="protein sequence ID" value="MBC8576388.1"/>
    <property type="molecule type" value="Genomic_DNA"/>
</dbReference>
<organism evidence="1 2">
    <name type="scientific">Yanshouia hominis</name>
    <dbReference type="NCBI Taxonomy" id="2763673"/>
    <lineage>
        <taxon>Bacteria</taxon>
        <taxon>Bacillati</taxon>
        <taxon>Bacillota</taxon>
        <taxon>Clostridia</taxon>
        <taxon>Eubacteriales</taxon>
        <taxon>Oscillospiraceae</taxon>
        <taxon>Yanshouia</taxon>
    </lineage>
</organism>
<comment type="caution">
    <text evidence="1">The sequence shown here is derived from an EMBL/GenBank/DDBJ whole genome shotgun (WGS) entry which is preliminary data.</text>
</comment>
<dbReference type="Pfam" id="PF02082">
    <property type="entry name" value="Rrf2"/>
    <property type="match status" value="1"/>
</dbReference>
<dbReference type="NCBIfam" id="TIGR00738">
    <property type="entry name" value="rrf2_super"/>
    <property type="match status" value="1"/>
</dbReference>
<proteinExistence type="predicted"/>